<dbReference type="EMBL" id="AWWV01015974">
    <property type="protein sequence ID" value="OMO51029.1"/>
    <property type="molecule type" value="Genomic_DNA"/>
</dbReference>
<dbReference type="Gramene" id="OMO51029">
    <property type="protein sequence ID" value="OMO51029"/>
    <property type="gene ID" value="CCACVL1_30058"/>
</dbReference>
<dbReference type="OrthoDB" id="1737296at2759"/>
<dbReference type="STRING" id="210143.A0A1R3FYY4"/>
<dbReference type="GO" id="GO:0003676">
    <property type="term" value="F:nucleic acid binding"/>
    <property type="evidence" value="ECO:0007669"/>
    <property type="project" value="InterPro"/>
</dbReference>
<reference evidence="3 4" key="1">
    <citation type="submission" date="2013-09" db="EMBL/GenBank/DDBJ databases">
        <title>Corchorus capsularis genome sequencing.</title>
        <authorList>
            <person name="Alam M."/>
            <person name="Haque M.S."/>
            <person name="Islam M.S."/>
            <person name="Emdad E.M."/>
            <person name="Islam M.M."/>
            <person name="Ahmed B."/>
            <person name="Halim A."/>
            <person name="Hossen Q.M.M."/>
            <person name="Hossain M.Z."/>
            <person name="Ahmed R."/>
            <person name="Khan M.M."/>
            <person name="Islam R."/>
            <person name="Rashid M.M."/>
            <person name="Khan S.A."/>
            <person name="Rahman M.S."/>
            <person name="Alam M."/>
        </authorList>
    </citation>
    <scope>NUCLEOTIDE SEQUENCE [LARGE SCALE GENOMIC DNA]</scope>
    <source>
        <strain evidence="4">cv. CVL-1</strain>
        <tissue evidence="3">Whole seedling</tissue>
    </source>
</reference>
<protein>
    <submittedName>
        <fullName evidence="3">Integrase, catalytic core</fullName>
    </submittedName>
</protein>
<proteinExistence type="predicted"/>
<feature type="region of interest" description="Disordered" evidence="1">
    <location>
        <begin position="228"/>
        <end position="267"/>
    </location>
</feature>
<dbReference type="InterPro" id="IPR001584">
    <property type="entry name" value="Integrase_cat-core"/>
</dbReference>
<evidence type="ECO:0000313" key="4">
    <source>
        <dbReference type="Proteomes" id="UP000188268"/>
    </source>
</evidence>
<feature type="domain" description="Integrase catalytic" evidence="2">
    <location>
        <begin position="493"/>
        <end position="655"/>
    </location>
</feature>
<dbReference type="Pfam" id="PF13976">
    <property type="entry name" value="gag_pre-integrs"/>
    <property type="match status" value="1"/>
</dbReference>
<dbReference type="InterPro" id="IPR025724">
    <property type="entry name" value="GAG-pre-integrase_dom"/>
</dbReference>
<dbReference type="PANTHER" id="PTHR47481">
    <property type="match status" value="1"/>
</dbReference>
<evidence type="ECO:0000313" key="3">
    <source>
        <dbReference type="EMBL" id="OMO51029.1"/>
    </source>
</evidence>
<dbReference type="SUPFAM" id="SSF53098">
    <property type="entry name" value="Ribonuclease H-like"/>
    <property type="match status" value="1"/>
</dbReference>
<dbReference type="OMA" id="NRISSTW"/>
<dbReference type="Gene3D" id="3.30.420.10">
    <property type="entry name" value="Ribonuclease H-like superfamily/Ribonuclease H"/>
    <property type="match status" value="1"/>
</dbReference>
<dbReference type="PROSITE" id="PS50994">
    <property type="entry name" value="INTEGRASE"/>
    <property type="match status" value="1"/>
</dbReference>
<evidence type="ECO:0000256" key="1">
    <source>
        <dbReference type="SAM" id="MobiDB-lite"/>
    </source>
</evidence>
<dbReference type="InterPro" id="IPR054722">
    <property type="entry name" value="PolX-like_BBD"/>
</dbReference>
<dbReference type="Pfam" id="PF25597">
    <property type="entry name" value="SH3_retrovirus"/>
    <property type="match status" value="1"/>
</dbReference>
<gene>
    <name evidence="3" type="ORF">CCACVL1_30058</name>
</gene>
<keyword evidence="4" id="KW-1185">Reference proteome</keyword>
<accession>A0A1R3FYY4</accession>
<dbReference type="PANTHER" id="PTHR47481:SF21">
    <property type="entry name" value="BASIC-LEUCINE ZIPPER TRANSCRIPTION FACTOR Q-RELATED"/>
    <property type="match status" value="1"/>
</dbReference>
<dbReference type="Pfam" id="PF22936">
    <property type="entry name" value="Pol_BBD"/>
    <property type="match status" value="1"/>
</dbReference>
<dbReference type="InterPro" id="IPR036397">
    <property type="entry name" value="RNaseH_sf"/>
</dbReference>
<dbReference type="GO" id="GO:0015074">
    <property type="term" value="P:DNA integration"/>
    <property type="evidence" value="ECO:0007669"/>
    <property type="project" value="InterPro"/>
</dbReference>
<dbReference type="InterPro" id="IPR057670">
    <property type="entry name" value="SH3_retrovirus"/>
</dbReference>
<feature type="compositionally biased region" description="Polar residues" evidence="1">
    <location>
        <begin position="253"/>
        <end position="267"/>
    </location>
</feature>
<dbReference type="AlphaFoldDB" id="A0A1R3FYY4"/>
<feature type="compositionally biased region" description="Low complexity" evidence="1">
    <location>
        <begin position="236"/>
        <end position="252"/>
    </location>
</feature>
<dbReference type="InterPro" id="IPR012337">
    <property type="entry name" value="RNaseH-like_sf"/>
</dbReference>
<name>A0A1R3FYY4_COCAP</name>
<dbReference type="Proteomes" id="UP000188268">
    <property type="component" value="Unassembled WGS sequence"/>
</dbReference>
<comment type="caution">
    <text evidence="3">The sequence shown here is derived from an EMBL/GenBank/DDBJ whole genome shotgun (WGS) entry which is preliminary data.</text>
</comment>
<dbReference type="Pfam" id="PF14223">
    <property type="entry name" value="Retrotran_gag_2"/>
    <property type="match status" value="1"/>
</dbReference>
<evidence type="ECO:0000259" key="2">
    <source>
        <dbReference type="PROSITE" id="PS50994"/>
    </source>
</evidence>
<sequence>MANANTTTAAEPVTIASSSAQLPVKLSSQNFSSWRAQLDALLFGLGLSGYVDGSSTPPSAEITRGDTRIPNPAYTLWKHQVKLILHAILTYTSEAILPYISSSTTSKQAWDTLHKTFANKNRSRVIALKDQLSFLKRENQAVGTYLHAMKTLADELRMAGSTINDDDLILHILKGVGAEFNDLTAAIRVRETPISFDELHAMFSAHELLLRQQDAAISDISIPTANFARRTSPQGSRNSSYYRNRSNQRSFNANRRQNFPSSSSGSHITCQICDKPGHSAKTCRRGLQFFSATPTVNIATVPNGDNRSWCMDTGASHHVTNAFNNLCLASDYEGTNKVVVGNETGLQITHSGLVDLRSNNTTFTLEDVLCVPHMNQDLISVSQFCKANNVFIEFYDDYFVVKHVHTRQELTRGLLINGVYKLPATVSTSPQAFVFSRVLISYWHHRFGHPSKPVLVSMLSQLGISTSCNKSDVCNACQCSKSHKLPFALSTLSTVKPLELIYSDIWGPKPSVSGHYYYVIFVDHFTKYTWFYSLKKKFDLSLIFPKFKLLVEKYFNSPIVSFYSDGGGEYEKLKQFLQLHGISHLKTPPHTPEHNGISERKHRHIIETCIALLHHAKMPLTFWPQAFQTAVYLINRMITPVLDNQSPFQKLFHKEANLSKLKIFGCLCYPWLRPYNNSKLNDRSRPCVFIGYSDCQSAYHCYDIYNNKFFTSRHVVFFESEFPFHSNSSSLSMSSKDTSSFLSHVPNLIQIKLLSALDSSSLMQPSSTQVFPALHLLQQNPHHKKLVTQMFCLVVLSIKPLASTVTQRHLPYK</sequence>
<organism evidence="3 4">
    <name type="scientific">Corchorus capsularis</name>
    <name type="common">Jute</name>
    <dbReference type="NCBI Taxonomy" id="210143"/>
    <lineage>
        <taxon>Eukaryota</taxon>
        <taxon>Viridiplantae</taxon>
        <taxon>Streptophyta</taxon>
        <taxon>Embryophyta</taxon>
        <taxon>Tracheophyta</taxon>
        <taxon>Spermatophyta</taxon>
        <taxon>Magnoliopsida</taxon>
        <taxon>eudicotyledons</taxon>
        <taxon>Gunneridae</taxon>
        <taxon>Pentapetalae</taxon>
        <taxon>rosids</taxon>
        <taxon>malvids</taxon>
        <taxon>Malvales</taxon>
        <taxon>Malvaceae</taxon>
        <taxon>Grewioideae</taxon>
        <taxon>Apeibeae</taxon>
        <taxon>Corchorus</taxon>
    </lineage>
</organism>